<dbReference type="InParanoid" id="A0A448YN39"/>
<evidence type="ECO:0000313" key="8">
    <source>
        <dbReference type="Proteomes" id="UP000290900"/>
    </source>
</evidence>
<feature type="domain" description="SGTA homodimerisation" evidence="6">
    <location>
        <begin position="3"/>
        <end position="68"/>
    </location>
</feature>
<dbReference type="InterPro" id="IPR011990">
    <property type="entry name" value="TPR-like_helical_dom_sf"/>
</dbReference>
<keyword evidence="3 4" id="KW-0802">TPR repeat</keyword>
<feature type="compositionally biased region" description="Polar residues" evidence="5">
    <location>
        <begin position="88"/>
        <end position="108"/>
    </location>
</feature>
<name>A0A448YN39_BRENA</name>
<evidence type="ECO:0000313" key="7">
    <source>
        <dbReference type="EMBL" id="VEU22283.1"/>
    </source>
</evidence>
<evidence type="ECO:0000256" key="1">
    <source>
        <dbReference type="ARBA" id="ARBA00008175"/>
    </source>
</evidence>
<accession>A0A448YN39</accession>
<dbReference type="InterPro" id="IPR047150">
    <property type="entry name" value="SGT"/>
</dbReference>
<sequence>MASNKEIASLVIKFLNDSLSKGDVPSDNKDSLEFAIESIADAFGVEKDNVESVLGSKFGGKGLAELVKVQPTAETKTVPGAAPATSDGPGSSATKSKNIPTPDSSVEQKANELKLEGNKAMARRDFEEAIEKYSEAIKLVPTNAVYLSNRAAAYSSIRKHDLAVKDAEKATEVDPSYAKAWSRMGLAKYALGDAKGAMDAYSQGLKAEGTVHSPAMQKGYDTSKNRVAEQMASGLDDNLEGDVDRSTTSNNSGSAGSNPLGGLGDLGGLSGLLNNPQVMQAAQQMMQNPDALRNLMNNPQLRQMAQSMGLGGGAGSGAGAGAGAGAEGGNASGSGSTPSMEELLNNPMLRNMANQFMGGQNNNAGNNEH</sequence>
<dbReference type="STRING" id="13370.A0A448YN39"/>
<dbReference type="SUPFAM" id="SSF48452">
    <property type="entry name" value="TPR-like"/>
    <property type="match status" value="1"/>
</dbReference>
<dbReference type="PANTHER" id="PTHR45831">
    <property type="entry name" value="LD24721P"/>
    <property type="match status" value="1"/>
</dbReference>
<dbReference type="OrthoDB" id="2335338at2759"/>
<dbReference type="InterPro" id="IPR032374">
    <property type="entry name" value="SGTA_dimer"/>
</dbReference>
<dbReference type="GO" id="GO:0006620">
    <property type="term" value="P:post-translational protein targeting to endoplasmic reticulum membrane"/>
    <property type="evidence" value="ECO:0007669"/>
    <property type="project" value="TreeGrafter"/>
</dbReference>
<dbReference type="GO" id="GO:0016020">
    <property type="term" value="C:membrane"/>
    <property type="evidence" value="ECO:0007669"/>
    <property type="project" value="TreeGrafter"/>
</dbReference>
<proteinExistence type="inferred from homology"/>
<feature type="compositionally biased region" description="Gly residues" evidence="5">
    <location>
        <begin position="309"/>
        <end position="332"/>
    </location>
</feature>
<dbReference type="EMBL" id="CAACVR010000022">
    <property type="protein sequence ID" value="VEU22283.1"/>
    <property type="molecule type" value="Genomic_DNA"/>
</dbReference>
<dbReference type="InterPro" id="IPR019734">
    <property type="entry name" value="TPR_rpt"/>
</dbReference>
<feature type="region of interest" description="Disordered" evidence="5">
    <location>
        <begin position="306"/>
        <end position="342"/>
    </location>
</feature>
<feature type="region of interest" description="Disordered" evidence="5">
    <location>
        <begin position="73"/>
        <end position="112"/>
    </location>
</feature>
<feature type="region of interest" description="Disordered" evidence="5">
    <location>
        <begin position="235"/>
        <end position="262"/>
    </location>
</feature>
<evidence type="ECO:0000256" key="3">
    <source>
        <dbReference type="ARBA" id="ARBA00022803"/>
    </source>
</evidence>
<dbReference type="PANTHER" id="PTHR45831:SF2">
    <property type="entry name" value="LD24721P"/>
    <property type="match status" value="1"/>
</dbReference>
<dbReference type="AlphaFoldDB" id="A0A448YN39"/>
<dbReference type="Pfam" id="PF13414">
    <property type="entry name" value="TPR_11"/>
    <property type="match status" value="1"/>
</dbReference>
<keyword evidence="8" id="KW-1185">Reference proteome</keyword>
<dbReference type="GO" id="GO:0060090">
    <property type="term" value="F:molecular adaptor activity"/>
    <property type="evidence" value="ECO:0007669"/>
    <property type="project" value="TreeGrafter"/>
</dbReference>
<protein>
    <submittedName>
        <fullName evidence="7">DEKNAAC103276</fullName>
    </submittedName>
</protein>
<feature type="compositionally biased region" description="Low complexity" evidence="5">
    <location>
        <begin position="246"/>
        <end position="258"/>
    </location>
</feature>
<feature type="repeat" description="TPR" evidence="4">
    <location>
        <begin position="110"/>
        <end position="143"/>
    </location>
</feature>
<dbReference type="PROSITE" id="PS50005">
    <property type="entry name" value="TPR"/>
    <property type="match status" value="1"/>
</dbReference>
<dbReference type="FunFam" id="1.25.40.10:FF:000207">
    <property type="entry name" value="Small glutamine-rich tetratricopeptide repeat-containing protein"/>
    <property type="match status" value="1"/>
</dbReference>
<evidence type="ECO:0000256" key="2">
    <source>
        <dbReference type="ARBA" id="ARBA00022737"/>
    </source>
</evidence>
<keyword evidence="2" id="KW-0677">Repeat</keyword>
<dbReference type="GO" id="GO:0072380">
    <property type="term" value="C:TRC complex"/>
    <property type="evidence" value="ECO:0007669"/>
    <property type="project" value="TreeGrafter"/>
</dbReference>
<organism evidence="7 8">
    <name type="scientific">Brettanomyces naardenensis</name>
    <name type="common">Yeast</name>
    <dbReference type="NCBI Taxonomy" id="13370"/>
    <lineage>
        <taxon>Eukaryota</taxon>
        <taxon>Fungi</taxon>
        <taxon>Dikarya</taxon>
        <taxon>Ascomycota</taxon>
        <taxon>Saccharomycotina</taxon>
        <taxon>Pichiomycetes</taxon>
        <taxon>Pichiales</taxon>
        <taxon>Pichiaceae</taxon>
        <taxon>Brettanomyces</taxon>
    </lineage>
</organism>
<evidence type="ECO:0000256" key="5">
    <source>
        <dbReference type="SAM" id="MobiDB-lite"/>
    </source>
</evidence>
<dbReference type="Gene3D" id="1.10.260.100">
    <property type="match status" value="1"/>
</dbReference>
<dbReference type="Proteomes" id="UP000290900">
    <property type="component" value="Unassembled WGS sequence"/>
</dbReference>
<dbReference type="Gene3D" id="1.20.5.420">
    <property type="entry name" value="Immunoglobulin FC, subunit C"/>
    <property type="match status" value="1"/>
</dbReference>
<dbReference type="Pfam" id="PF16546">
    <property type="entry name" value="SGTA_dimer"/>
    <property type="match status" value="1"/>
</dbReference>
<gene>
    <name evidence="7" type="ORF">BRENAR_LOCUS3014</name>
</gene>
<evidence type="ECO:0000256" key="4">
    <source>
        <dbReference type="PROSITE-ProRule" id="PRU00339"/>
    </source>
</evidence>
<dbReference type="FunCoup" id="A0A448YN39">
    <property type="interactions" value="626"/>
</dbReference>
<reference evidence="7 8" key="1">
    <citation type="submission" date="2018-12" db="EMBL/GenBank/DDBJ databases">
        <authorList>
            <person name="Tiukova I."/>
            <person name="Dainat J."/>
        </authorList>
    </citation>
    <scope>NUCLEOTIDE SEQUENCE [LARGE SCALE GENOMIC DNA]</scope>
</reference>
<evidence type="ECO:0000259" key="6">
    <source>
        <dbReference type="Pfam" id="PF16546"/>
    </source>
</evidence>
<dbReference type="Gene3D" id="1.25.40.10">
    <property type="entry name" value="Tetratricopeptide repeat domain"/>
    <property type="match status" value="1"/>
</dbReference>
<comment type="similarity">
    <text evidence="1">Belongs to the SGT family.</text>
</comment>
<dbReference type="SMART" id="SM00028">
    <property type="entry name" value="TPR"/>
    <property type="match status" value="3"/>
</dbReference>